<evidence type="ECO:0000313" key="2">
    <source>
        <dbReference type="EMBL" id="KAK0164621.1"/>
    </source>
</evidence>
<reference evidence="2" key="1">
    <citation type="journal article" date="2023" name="bioRxiv">
        <title>Scaffold-level genome assemblies of two parasitoid biocontrol wasps reveal the parthenogenesis mechanism and an associated novel virus.</title>
        <authorList>
            <person name="Inwood S."/>
            <person name="Skelly J."/>
            <person name="Guhlin J."/>
            <person name="Harrop T."/>
            <person name="Goldson S."/>
            <person name="Dearden P."/>
        </authorList>
    </citation>
    <scope>NUCLEOTIDE SEQUENCE</scope>
    <source>
        <strain evidence="2">Irish</strain>
        <tissue evidence="2">Whole body</tissue>
    </source>
</reference>
<reference evidence="2" key="2">
    <citation type="submission" date="2023-03" db="EMBL/GenBank/DDBJ databases">
        <authorList>
            <person name="Inwood S.N."/>
            <person name="Skelly J.G."/>
            <person name="Guhlin J."/>
            <person name="Harrop T.W.R."/>
            <person name="Goldson S.G."/>
            <person name="Dearden P.K."/>
        </authorList>
    </citation>
    <scope>NUCLEOTIDE SEQUENCE</scope>
    <source>
        <strain evidence="2">Irish</strain>
        <tissue evidence="2">Whole body</tissue>
    </source>
</reference>
<feature type="region of interest" description="Disordered" evidence="1">
    <location>
        <begin position="359"/>
        <end position="380"/>
    </location>
</feature>
<sequence>MSRPTRSRQPPSKLIENYVGIPRISTKSSKPQIKTTKLHPTKGSNNKLSNTHVSNPLSSPVLRDRTNLIKEPTTKLDVLKKGLENKDAAGVKKTVTEERTKRTRAAKLMTNNNRENIQGSAGTETKKLTRATNKETKISGEKVPIILISAVSKPDDVTKKVQKDAIETRSTKKSTINKSTEVKTISSTNAASKPQLRVTRRKPTSVTDVSNDKSKSPSKEVSDEKTKVSTKLTVTRKTIGNQSAKRSTRLSNNNVSIKPNNKNEGKKFFKSKLKTPRVVPAHSKISPLKRPIASKTRKAIANQRKGNKIPASKLSTSFRLRQPTLHESFANQPKKVLRPRKQLKNNCVESQEIDKKVNENKLDNGKKKGPVYKLEENKEKDNTDKEKVYDFTFDFNDSKERVTKKRRKRIVRKQPAKKAKLQIKSSEVKSTLSSKLPTNKVDEVVKPKPQLKKNNEVNIIKDDNKITTITAEIHLPPPEISDKDNNEPLADQIQEPIIDGEAGKSLRIISSENIPPEHHIRLTTTPTQPRANDNESIPSNKLNMFNLRPSMQMKTMMNAPLLRRSLSPITNVLVTEQLETDSPWRTPAINTFSRVRNIFQSTPQNKQFTNLLGKATVGAGAMQKLQDSKLKKIVENNDENSKVSLTKKSPEKIQTNTSKSPRKFGTVISNINNNSPIKQQSVRTNTSKSPRKFGTVISNINETSNTNLITNERTKSASTIEQSTVINNSMNTMWSGIDEISQIPDETLNDKENLAPSKTPKKSPHQKNNIPRTISPSLENIHTLPESKLTDEVFEPQPGPSGLQKQSPLTDTWNMKQTNLNKYLNLPDMPESTRINTAHGIFSDDHGSTSIIGKPMKKVPTELPDVYNAFGFDNDDDDDDDDKIIEMSPIKKIDNKLKTEKISAENKLNNKVPIIKQPLRFPVGEIKKTLLPTKEVENKQIDEKQGENDVPKPNDKYISKTKNDIIHAIDFSDTFDNVDHEIDENIKEVPLFVDVEPVHFTQPPRYSYAHKRKRSVSLSTSGELEDDDADEHQKLKKKKRIGKAEREQKQKLDQWAKSMNNTFDEIEHFDLLVE</sequence>
<feature type="compositionally biased region" description="Polar residues" evidence="1">
    <location>
        <begin position="173"/>
        <end position="192"/>
    </location>
</feature>
<dbReference type="Proteomes" id="UP001168990">
    <property type="component" value="Unassembled WGS sequence"/>
</dbReference>
<feature type="region of interest" description="Disordered" evidence="1">
    <location>
        <begin position="171"/>
        <end position="268"/>
    </location>
</feature>
<feature type="compositionally biased region" description="Polar residues" evidence="1">
    <location>
        <begin position="229"/>
        <end position="245"/>
    </location>
</feature>
<feature type="region of interest" description="Disordered" evidence="1">
    <location>
        <begin position="638"/>
        <end position="692"/>
    </location>
</feature>
<evidence type="ECO:0000256" key="1">
    <source>
        <dbReference type="SAM" id="MobiDB-lite"/>
    </source>
</evidence>
<feature type="compositionally biased region" description="Polar residues" evidence="1">
    <location>
        <begin position="42"/>
        <end position="58"/>
    </location>
</feature>
<feature type="compositionally biased region" description="Polar residues" evidence="1">
    <location>
        <begin position="667"/>
        <end position="688"/>
    </location>
</feature>
<comment type="caution">
    <text evidence="2">The sequence shown here is derived from an EMBL/GenBank/DDBJ whole genome shotgun (WGS) entry which is preliminary data.</text>
</comment>
<feature type="compositionally biased region" description="Basic and acidic residues" evidence="1">
    <location>
        <begin position="210"/>
        <end position="227"/>
    </location>
</feature>
<name>A0AA39KKF5_9HYME</name>
<evidence type="ECO:0000313" key="3">
    <source>
        <dbReference type="Proteomes" id="UP001168990"/>
    </source>
</evidence>
<dbReference type="AlphaFoldDB" id="A0AA39KKF5"/>
<feature type="region of interest" description="Disordered" evidence="1">
    <location>
        <begin position="1018"/>
        <end position="1051"/>
    </location>
</feature>
<feature type="compositionally biased region" description="Low complexity" evidence="1">
    <location>
        <begin position="251"/>
        <end position="260"/>
    </location>
</feature>
<keyword evidence="3" id="KW-1185">Reference proteome</keyword>
<feature type="region of interest" description="Disordered" evidence="1">
    <location>
        <begin position="519"/>
        <end position="542"/>
    </location>
</feature>
<organism evidence="2 3">
    <name type="scientific">Microctonus aethiopoides</name>
    <dbReference type="NCBI Taxonomy" id="144406"/>
    <lineage>
        <taxon>Eukaryota</taxon>
        <taxon>Metazoa</taxon>
        <taxon>Ecdysozoa</taxon>
        <taxon>Arthropoda</taxon>
        <taxon>Hexapoda</taxon>
        <taxon>Insecta</taxon>
        <taxon>Pterygota</taxon>
        <taxon>Neoptera</taxon>
        <taxon>Endopterygota</taxon>
        <taxon>Hymenoptera</taxon>
        <taxon>Apocrita</taxon>
        <taxon>Ichneumonoidea</taxon>
        <taxon>Braconidae</taxon>
        <taxon>Euphorinae</taxon>
        <taxon>Microctonus</taxon>
    </lineage>
</organism>
<feature type="region of interest" description="Disordered" evidence="1">
    <location>
        <begin position="1"/>
        <end position="60"/>
    </location>
</feature>
<dbReference type="EMBL" id="JAQQBS010001422">
    <property type="protein sequence ID" value="KAK0164621.1"/>
    <property type="molecule type" value="Genomic_DNA"/>
</dbReference>
<feature type="compositionally biased region" description="Polar residues" evidence="1">
    <location>
        <begin position="522"/>
        <end position="542"/>
    </location>
</feature>
<gene>
    <name evidence="2" type="ORF">PV328_003231</name>
</gene>
<proteinExistence type="predicted"/>
<feature type="compositionally biased region" description="Basic and acidic residues" evidence="1">
    <location>
        <begin position="1042"/>
        <end position="1051"/>
    </location>
</feature>
<feature type="compositionally biased region" description="Polar residues" evidence="1">
    <location>
        <begin position="766"/>
        <end position="780"/>
    </location>
</feature>
<feature type="compositionally biased region" description="Polar residues" evidence="1">
    <location>
        <begin position="642"/>
        <end position="659"/>
    </location>
</feature>
<feature type="region of interest" description="Disordered" evidence="1">
    <location>
        <begin position="750"/>
        <end position="780"/>
    </location>
</feature>
<accession>A0AA39KKF5</accession>
<protein>
    <submittedName>
        <fullName evidence="2">Uncharacterized protein</fullName>
    </submittedName>
</protein>
<feature type="compositionally biased region" description="Polar residues" evidence="1">
    <location>
        <begin position="25"/>
        <end position="35"/>
    </location>
</feature>